<evidence type="ECO:0000313" key="1">
    <source>
        <dbReference type="EMBL" id="RNA01922.1"/>
    </source>
</evidence>
<gene>
    <name evidence="1" type="ORF">BpHYR1_002603</name>
</gene>
<dbReference type="EMBL" id="REGN01009115">
    <property type="protein sequence ID" value="RNA01922.1"/>
    <property type="molecule type" value="Genomic_DNA"/>
</dbReference>
<reference evidence="1 2" key="1">
    <citation type="journal article" date="2018" name="Sci. Rep.">
        <title>Genomic signatures of local adaptation to the degree of environmental predictability in rotifers.</title>
        <authorList>
            <person name="Franch-Gras L."/>
            <person name="Hahn C."/>
            <person name="Garcia-Roger E.M."/>
            <person name="Carmona M.J."/>
            <person name="Serra M."/>
            <person name="Gomez A."/>
        </authorList>
    </citation>
    <scope>NUCLEOTIDE SEQUENCE [LARGE SCALE GENOMIC DNA]</scope>
    <source>
        <strain evidence="1">HYR1</strain>
    </source>
</reference>
<evidence type="ECO:0000313" key="2">
    <source>
        <dbReference type="Proteomes" id="UP000276133"/>
    </source>
</evidence>
<name>A0A3M7PS03_BRAPC</name>
<keyword evidence="2" id="KW-1185">Reference proteome</keyword>
<sequence>MTHLLFVCLIAEKDIDEHFFCKKEQFPWHQYCDIYLQITKKFLFCIVVHSVQLEVPLFINI</sequence>
<organism evidence="1 2">
    <name type="scientific">Brachionus plicatilis</name>
    <name type="common">Marine rotifer</name>
    <name type="synonym">Brachionus muelleri</name>
    <dbReference type="NCBI Taxonomy" id="10195"/>
    <lineage>
        <taxon>Eukaryota</taxon>
        <taxon>Metazoa</taxon>
        <taxon>Spiralia</taxon>
        <taxon>Gnathifera</taxon>
        <taxon>Rotifera</taxon>
        <taxon>Eurotatoria</taxon>
        <taxon>Monogononta</taxon>
        <taxon>Pseudotrocha</taxon>
        <taxon>Ploima</taxon>
        <taxon>Brachionidae</taxon>
        <taxon>Brachionus</taxon>
    </lineage>
</organism>
<proteinExistence type="predicted"/>
<dbReference type="Proteomes" id="UP000276133">
    <property type="component" value="Unassembled WGS sequence"/>
</dbReference>
<protein>
    <submittedName>
        <fullName evidence="1">Uncharacterized protein</fullName>
    </submittedName>
</protein>
<comment type="caution">
    <text evidence="1">The sequence shown here is derived from an EMBL/GenBank/DDBJ whole genome shotgun (WGS) entry which is preliminary data.</text>
</comment>
<dbReference type="AlphaFoldDB" id="A0A3M7PS03"/>
<accession>A0A3M7PS03</accession>